<keyword evidence="3" id="KW-1185">Reference proteome</keyword>
<feature type="compositionally biased region" description="Basic and acidic residues" evidence="1">
    <location>
        <begin position="42"/>
        <end position="56"/>
    </location>
</feature>
<sequence>MFSKIPPLYWYCYGFRRKPTKVRAMRKQNEENYVTRAQTGNSDEHTAKTQHTNMERSEVGRVLPHSDIFCKSLLMKPLRSSRCFSLGELLVCRYCFPVTGLTTICCTGIVFASRNPNIERSVQQVLQP</sequence>
<dbReference type="AlphaFoldDB" id="A0A3M6UTQ9"/>
<name>A0A3M6UTQ9_POCDA</name>
<dbReference type="Proteomes" id="UP000275408">
    <property type="component" value="Unassembled WGS sequence"/>
</dbReference>
<reference evidence="2 3" key="1">
    <citation type="journal article" date="2018" name="Sci. Rep.">
        <title>Comparative analysis of the Pocillopora damicornis genome highlights role of immune system in coral evolution.</title>
        <authorList>
            <person name="Cunning R."/>
            <person name="Bay R.A."/>
            <person name="Gillette P."/>
            <person name="Baker A.C."/>
            <person name="Traylor-Knowles N."/>
        </authorList>
    </citation>
    <scope>NUCLEOTIDE SEQUENCE [LARGE SCALE GENOMIC DNA]</scope>
    <source>
        <strain evidence="2">RSMAS</strain>
        <tissue evidence="2">Whole animal</tissue>
    </source>
</reference>
<accession>A0A3M6UTQ9</accession>
<evidence type="ECO:0000313" key="2">
    <source>
        <dbReference type="EMBL" id="RMX56954.1"/>
    </source>
</evidence>
<protein>
    <submittedName>
        <fullName evidence="2">Uncharacterized protein</fullName>
    </submittedName>
</protein>
<proteinExistence type="predicted"/>
<organism evidence="2 3">
    <name type="scientific">Pocillopora damicornis</name>
    <name type="common">Cauliflower coral</name>
    <name type="synonym">Millepora damicornis</name>
    <dbReference type="NCBI Taxonomy" id="46731"/>
    <lineage>
        <taxon>Eukaryota</taxon>
        <taxon>Metazoa</taxon>
        <taxon>Cnidaria</taxon>
        <taxon>Anthozoa</taxon>
        <taxon>Hexacorallia</taxon>
        <taxon>Scleractinia</taxon>
        <taxon>Astrocoeniina</taxon>
        <taxon>Pocilloporidae</taxon>
        <taxon>Pocillopora</taxon>
    </lineage>
</organism>
<comment type="caution">
    <text evidence="2">The sequence shown here is derived from an EMBL/GenBank/DDBJ whole genome shotgun (WGS) entry which is preliminary data.</text>
</comment>
<feature type="region of interest" description="Disordered" evidence="1">
    <location>
        <begin position="37"/>
        <end position="56"/>
    </location>
</feature>
<gene>
    <name evidence="2" type="ORF">pdam_00011081</name>
</gene>
<evidence type="ECO:0000313" key="3">
    <source>
        <dbReference type="Proteomes" id="UP000275408"/>
    </source>
</evidence>
<dbReference type="EMBL" id="RCHS01000763">
    <property type="protein sequence ID" value="RMX56954.1"/>
    <property type="molecule type" value="Genomic_DNA"/>
</dbReference>
<evidence type="ECO:0000256" key="1">
    <source>
        <dbReference type="SAM" id="MobiDB-lite"/>
    </source>
</evidence>